<keyword evidence="2 10" id="KW-0547">Nucleotide-binding</keyword>
<gene>
    <name evidence="13" type="ORF">M9Y10_031808</name>
</gene>
<dbReference type="PANTHER" id="PTHR48013">
    <property type="entry name" value="DUAL SPECIFICITY MITOGEN-ACTIVATED PROTEIN KINASE KINASE 5-RELATED"/>
    <property type="match status" value="1"/>
</dbReference>
<dbReference type="SUPFAM" id="SSF56112">
    <property type="entry name" value="Protein kinase-like (PK-like)"/>
    <property type="match status" value="1"/>
</dbReference>
<keyword evidence="11" id="KW-0175">Coiled coil</keyword>
<evidence type="ECO:0000256" key="7">
    <source>
        <dbReference type="ARBA" id="ARBA00049014"/>
    </source>
</evidence>
<feature type="domain" description="Protein kinase" evidence="12">
    <location>
        <begin position="260"/>
        <end position="510"/>
    </location>
</feature>
<evidence type="ECO:0000256" key="2">
    <source>
        <dbReference type="ARBA" id="ARBA00022741"/>
    </source>
</evidence>
<keyword evidence="4 10" id="KW-0067">ATP-binding</keyword>
<dbReference type="Proteomes" id="UP001470230">
    <property type="component" value="Unassembled WGS sequence"/>
</dbReference>
<evidence type="ECO:0000256" key="4">
    <source>
        <dbReference type="ARBA" id="ARBA00022840"/>
    </source>
</evidence>
<dbReference type="PROSITE" id="PS00107">
    <property type="entry name" value="PROTEIN_KINASE_ATP"/>
    <property type="match status" value="1"/>
</dbReference>
<comment type="similarity">
    <text evidence="5">Belongs to the protein kinase superfamily. STE Ser/Thr protein kinase family. MAP kinase kinase subfamily.</text>
</comment>
<evidence type="ECO:0000313" key="14">
    <source>
        <dbReference type="Proteomes" id="UP001470230"/>
    </source>
</evidence>
<evidence type="ECO:0000256" key="9">
    <source>
        <dbReference type="ARBA" id="ARBA00051693"/>
    </source>
</evidence>
<evidence type="ECO:0000256" key="11">
    <source>
        <dbReference type="SAM" id="Coils"/>
    </source>
</evidence>
<sequence length="535" mass="61289">MIHKNALDYAKENNHLEIVELLTKIPIKTMQSRKDPRGNNKHHLMQEINSSETGNGQLEIEIIQLKNKFDKLENEMSKFKDSIAFANQVRQIFKVFGKDNEILDNLMKLKSLTHELISDDDLFRNKILSEPVRIIHDSASDDETAQNNDILKYLKDFLKAEKITDIPNLLKELKSEYSVARNKNENLLQEIEDCQPDVELANDIRKMIPNCIDKNIPSKDKAKKDKLLLEELQKKLSSIENMTNQAGAFKILDESEMKSLERIEEIGYGGGGKVIKVAKKEVYALKEMNIKNTSTKIFQNFIQEYEIMGMMDHQNILKAKGFFMSSKKIPPCILLEYCPLNLQKAIEDKIFSNEELAKIIYQITEGMKYIHFKKVIHRDLKPTNILITSDGTVKICDFGISKLMTLEAQSMTQGIGSQKFMAPEIINEEDHYDEKVDVYSFGVVVFFILSGGQLPKIRIGDLLKGMKASIPSYFTDFSKKLVSDCWNFEAKDRPSFASIVDDLAANHYNLLPLNGSETTNVENFVKQHKAKLPNY</sequence>
<organism evidence="13 14">
    <name type="scientific">Tritrichomonas musculus</name>
    <dbReference type="NCBI Taxonomy" id="1915356"/>
    <lineage>
        <taxon>Eukaryota</taxon>
        <taxon>Metamonada</taxon>
        <taxon>Parabasalia</taxon>
        <taxon>Tritrichomonadida</taxon>
        <taxon>Tritrichomonadidae</taxon>
        <taxon>Tritrichomonas</taxon>
    </lineage>
</organism>
<protein>
    <recommendedName>
        <fullName evidence="6">mitogen-activated protein kinase kinase</fullName>
        <ecNumber evidence="6">2.7.12.2</ecNumber>
    </recommendedName>
</protein>
<evidence type="ECO:0000256" key="8">
    <source>
        <dbReference type="ARBA" id="ARBA00049299"/>
    </source>
</evidence>
<comment type="caution">
    <text evidence="13">The sequence shown here is derived from an EMBL/GenBank/DDBJ whole genome shotgun (WGS) entry which is preliminary data.</text>
</comment>
<dbReference type="PANTHER" id="PTHR48013:SF9">
    <property type="entry name" value="DUAL SPECIFICITY MITOGEN-ACTIVATED PROTEIN KINASE KINASE 5"/>
    <property type="match status" value="1"/>
</dbReference>
<dbReference type="InterPro" id="IPR011009">
    <property type="entry name" value="Kinase-like_dom_sf"/>
</dbReference>
<evidence type="ECO:0000256" key="5">
    <source>
        <dbReference type="ARBA" id="ARBA00038035"/>
    </source>
</evidence>
<feature type="binding site" evidence="10">
    <location>
        <position position="286"/>
    </location>
    <ligand>
        <name>ATP</name>
        <dbReference type="ChEBI" id="CHEBI:30616"/>
    </ligand>
</feature>
<evidence type="ECO:0000256" key="1">
    <source>
        <dbReference type="ARBA" id="ARBA00022679"/>
    </source>
</evidence>
<dbReference type="InterPro" id="IPR017441">
    <property type="entry name" value="Protein_kinase_ATP_BS"/>
</dbReference>
<dbReference type="PROSITE" id="PS50011">
    <property type="entry name" value="PROTEIN_KINASE_DOM"/>
    <property type="match status" value="1"/>
</dbReference>
<keyword evidence="14" id="KW-1185">Reference proteome</keyword>
<feature type="coiled-coil region" evidence="11">
    <location>
        <begin position="55"/>
        <end position="89"/>
    </location>
</feature>
<dbReference type="EMBL" id="JAPFFF010000051">
    <property type="protein sequence ID" value="KAK8839454.1"/>
    <property type="molecule type" value="Genomic_DNA"/>
</dbReference>
<proteinExistence type="inferred from homology"/>
<evidence type="ECO:0000313" key="13">
    <source>
        <dbReference type="EMBL" id="KAK8839454.1"/>
    </source>
</evidence>
<dbReference type="SMART" id="SM00220">
    <property type="entry name" value="S_TKc"/>
    <property type="match status" value="1"/>
</dbReference>
<dbReference type="Pfam" id="PF00069">
    <property type="entry name" value="Pkinase"/>
    <property type="match status" value="1"/>
</dbReference>
<dbReference type="InterPro" id="IPR008271">
    <property type="entry name" value="Ser/Thr_kinase_AS"/>
</dbReference>
<evidence type="ECO:0000256" key="6">
    <source>
        <dbReference type="ARBA" id="ARBA00038999"/>
    </source>
</evidence>
<name>A0ABR2GZT4_9EUKA</name>
<evidence type="ECO:0000259" key="12">
    <source>
        <dbReference type="PROSITE" id="PS50011"/>
    </source>
</evidence>
<dbReference type="InterPro" id="IPR000719">
    <property type="entry name" value="Prot_kinase_dom"/>
</dbReference>
<dbReference type="Gene3D" id="1.10.510.10">
    <property type="entry name" value="Transferase(Phosphotransferase) domain 1"/>
    <property type="match status" value="1"/>
</dbReference>
<comment type="catalytic activity">
    <reaction evidence="7">
        <text>L-seryl-[protein] + ATP = O-phospho-L-seryl-[protein] + ADP + H(+)</text>
        <dbReference type="Rhea" id="RHEA:17989"/>
        <dbReference type="Rhea" id="RHEA-COMP:9863"/>
        <dbReference type="Rhea" id="RHEA-COMP:11604"/>
        <dbReference type="ChEBI" id="CHEBI:15378"/>
        <dbReference type="ChEBI" id="CHEBI:29999"/>
        <dbReference type="ChEBI" id="CHEBI:30616"/>
        <dbReference type="ChEBI" id="CHEBI:83421"/>
        <dbReference type="ChEBI" id="CHEBI:456216"/>
        <dbReference type="EC" id="2.7.12.2"/>
    </reaction>
</comment>
<reference evidence="13 14" key="1">
    <citation type="submission" date="2024-04" db="EMBL/GenBank/DDBJ databases">
        <title>Tritrichomonas musculus Genome.</title>
        <authorList>
            <person name="Alves-Ferreira E."/>
            <person name="Grigg M."/>
            <person name="Lorenzi H."/>
            <person name="Galac M."/>
        </authorList>
    </citation>
    <scope>NUCLEOTIDE SEQUENCE [LARGE SCALE GENOMIC DNA]</scope>
    <source>
        <strain evidence="13 14">EAF2021</strain>
    </source>
</reference>
<evidence type="ECO:0000256" key="10">
    <source>
        <dbReference type="PROSITE-ProRule" id="PRU10141"/>
    </source>
</evidence>
<evidence type="ECO:0000256" key="3">
    <source>
        <dbReference type="ARBA" id="ARBA00022777"/>
    </source>
</evidence>
<keyword evidence="3" id="KW-0418">Kinase</keyword>
<dbReference type="EC" id="2.7.12.2" evidence="6"/>
<comment type="catalytic activity">
    <reaction evidence="8">
        <text>L-threonyl-[protein] + ATP = O-phospho-L-threonyl-[protein] + ADP + H(+)</text>
        <dbReference type="Rhea" id="RHEA:46608"/>
        <dbReference type="Rhea" id="RHEA-COMP:11060"/>
        <dbReference type="Rhea" id="RHEA-COMP:11605"/>
        <dbReference type="ChEBI" id="CHEBI:15378"/>
        <dbReference type="ChEBI" id="CHEBI:30013"/>
        <dbReference type="ChEBI" id="CHEBI:30616"/>
        <dbReference type="ChEBI" id="CHEBI:61977"/>
        <dbReference type="ChEBI" id="CHEBI:456216"/>
        <dbReference type="EC" id="2.7.12.2"/>
    </reaction>
</comment>
<keyword evidence="1" id="KW-0808">Transferase</keyword>
<dbReference type="PROSITE" id="PS00108">
    <property type="entry name" value="PROTEIN_KINASE_ST"/>
    <property type="match status" value="1"/>
</dbReference>
<comment type="catalytic activity">
    <reaction evidence="9">
        <text>L-tyrosyl-[protein] + ATP = O-phospho-L-tyrosyl-[protein] + ADP + H(+)</text>
        <dbReference type="Rhea" id="RHEA:10596"/>
        <dbReference type="Rhea" id="RHEA-COMP:10136"/>
        <dbReference type="Rhea" id="RHEA-COMP:20101"/>
        <dbReference type="ChEBI" id="CHEBI:15378"/>
        <dbReference type="ChEBI" id="CHEBI:30616"/>
        <dbReference type="ChEBI" id="CHEBI:46858"/>
        <dbReference type="ChEBI" id="CHEBI:61978"/>
        <dbReference type="ChEBI" id="CHEBI:456216"/>
        <dbReference type="EC" id="2.7.12.2"/>
    </reaction>
</comment>
<accession>A0ABR2GZT4</accession>